<proteinExistence type="predicted"/>
<name>A0ABY6P3X9_9NOCA</name>
<dbReference type="InterPro" id="IPR023606">
    <property type="entry name" value="CoA-Trfase_III_dom_1_sf"/>
</dbReference>
<dbReference type="Proteomes" id="UP001164965">
    <property type="component" value="Chromosome"/>
</dbReference>
<evidence type="ECO:0000256" key="1">
    <source>
        <dbReference type="ARBA" id="ARBA00022679"/>
    </source>
</evidence>
<sequence>MPRRAHAPSPRSGHHGGPAVSSKEIVVVAPLSGIRVVEVANWMAAPGAAAMLADLGADVVKVEPLRGDALRGITRQPTMPEGVPAIDASFHLDNRGKRGVAVALDRPEGSALVQTLAAGADVFVNNLLPTRQQKFGLDAETLHARNPRLVHATLTGYGLDGPDTARPGYDITAFFGRGGITHSITPPGTQAPRARPAQGDHSAALALLAAVLTALRMVDRTGEGQVIDVNLYATAAWTMATDLSATLIDAENPRTTGRRERLHALQESFLTSDERWVLLFMPEARWWPRFSEVVGRPEWAADPRFETVAARVEHMSEITDLMDALFATRTLADWGSLFDEAGFVWGPAATVAEVAADPHAEAVGMFPEIEHPTMGRFRTVAMPIRIRGADIGPRGVGPELGQHNVEVLTEAGLSQAEIASLEAEGVISPSSSGDAGR</sequence>
<gene>
    <name evidence="2" type="ORF">RHODO2019_06260</name>
</gene>
<protein>
    <submittedName>
        <fullName evidence="2">CoA transferase</fullName>
    </submittedName>
</protein>
<evidence type="ECO:0000313" key="2">
    <source>
        <dbReference type="EMBL" id="UZJ26031.1"/>
    </source>
</evidence>
<dbReference type="InterPro" id="IPR044855">
    <property type="entry name" value="CoA-Trfase_III_dom3_sf"/>
</dbReference>
<dbReference type="PANTHER" id="PTHR48207">
    <property type="entry name" value="SUCCINATE--HYDROXYMETHYLGLUTARATE COA-TRANSFERASE"/>
    <property type="match status" value="1"/>
</dbReference>
<dbReference type="GO" id="GO:0016740">
    <property type="term" value="F:transferase activity"/>
    <property type="evidence" value="ECO:0007669"/>
    <property type="project" value="UniProtKB-KW"/>
</dbReference>
<keyword evidence="1 2" id="KW-0808">Transferase</keyword>
<evidence type="ECO:0000313" key="3">
    <source>
        <dbReference type="Proteomes" id="UP001164965"/>
    </source>
</evidence>
<organism evidence="2 3">
    <name type="scientific">Rhodococcus antarcticus</name>
    <dbReference type="NCBI Taxonomy" id="2987751"/>
    <lineage>
        <taxon>Bacteria</taxon>
        <taxon>Bacillati</taxon>
        <taxon>Actinomycetota</taxon>
        <taxon>Actinomycetes</taxon>
        <taxon>Mycobacteriales</taxon>
        <taxon>Nocardiaceae</taxon>
        <taxon>Rhodococcus</taxon>
    </lineage>
</organism>
<dbReference type="Gene3D" id="3.40.50.10540">
    <property type="entry name" value="Crotonobetainyl-coa:carnitine coa-transferase, domain 1"/>
    <property type="match status" value="1"/>
</dbReference>
<dbReference type="SUPFAM" id="SSF89796">
    <property type="entry name" value="CoA-transferase family III (CaiB/BaiF)"/>
    <property type="match status" value="1"/>
</dbReference>
<dbReference type="Gene3D" id="3.30.1540.10">
    <property type="entry name" value="formyl-coa transferase, domain 3"/>
    <property type="match status" value="1"/>
</dbReference>
<dbReference type="RefSeq" id="WP_265384135.1">
    <property type="nucleotide sequence ID" value="NZ_CP110615.1"/>
</dbReference>
<accession>A0ABY6P3X9</accession>
<dbReference type="Pfam" id="PF02515">
    <property type="entry name" value="CoA_transf_3"/>
    <property type="match status" value="1"/>
</dbReference>
<reference evidence="2" key="1">
    <citation type="submission" date="2022-10" db="EMBL/GenBank/DDBJ databases">
        <title>Rhodococcus sp.75.</title>
        <authorList>
            <person name="Sun M."/>
        </authorList>
    </citation>
    <scope>NUCLEOTIDE SEQUENCE</scope>
    <source>
        <strain evidence="2">75</strain>
    </source>
</reference>
<keyword evidence="3" id="KW-1185">Reference proteome</keyword>
<dbReference type="PANTHER" id="PTHR48207:SF4">
    <property type="entry name" value="BLL6097 PROTEIN"/>
    <property type="match status" value="1"/>
</dbReference>
<dbReference type="InterPro" id="IPR003673">
    <property type="entry name" value="CoA-Trfase_fam_III"/>
</dbReference>
<dbReference type="EMBL" id="CP110615">
    <property type="protein sequence ID" value="UZJ26031.1"/>
    <property type="molecule type" value="Genomic_DNA"/>
</dbReference>
<dbReference type="InterPro" id="IPR050483">
    <property type="entry name" value="CoA-transferase_III_domain"/>
</dbReference>